<comment type="function">
    <text evidence="2">Functions as an E3 ubiquitin ligase.</text>
</comment>
<dbReference type="Pfam" id="PF04564">
    <property type="entry name" value="U-box"/>
    <property type="match status" value="1"/>
</dbReference>
<evidence type="ECO:0000256" key="2">
    <source>
        <dbReference type="ARBA" id="ARBA00003861"/>
    </source>
</evidence>
<evidence type="ECO:0000256" key="4">
    <source>
        <dbReference type="ARBA" id="ARBA00012483"/>
    </source>
</evidence>
<comment type="pathway">
    <text evidence="3">Protein modification; protein ubiquitination.</text>
</comment>
<evidence type="ECO:0000256" key="11">
    <source>
        <dbReference type="PROSITE-ProRule" id="PRU10141"/>
    </source>
</evidence>
<evidence type="ECO:0000256" key="7">
    <source>
        <dbReference type="ARBA" id="ARBA00022741"/>
    </source>
</evidence>
<evidence type="ECO:0000259" key="14">
    <source>
        <dbReference type="PROSITE" id="PS51698"/>
    </source>
</evidence>
<gene>
    <name evidence="15" type="ORF">RJ641_026731</name>
</gene>
<dbReference type="PROSITE" id="PS00108">
    <property type="entry name" value="PROTEIN_KINASE_ST"/>
    <property type="match status" value="1"/>
</dbReference>
<protein>
    <recommendedName>
        <fullName evidence="4">RING-type E3 ubiquitin transferase</fullName>
        <ecNumber evidence="4">2.3.2.27</ecNumber>
    </recommendedName>
</protein>
<dbReference type="GO" id="GO:0005524">
    <property type="term" value="F:ATP binding"/>
    <property type="evidence" value="ECO:0007669"/>
    <property type="project" value="UniProtKB-UniRule"/>
</dbReference>
<dbReference type="PROSITE" id="PS51698">
    <property type="entry name" value="U_BOX"/>
    <property type="match status" value="1"/>
</dbReference>
<keyword evidence="12" id="KW-0175">Coiled coil</keyword>
<dbReference type="SUPFAM" id="SSF57850">
    <property type="entry name" value="RING/U-box"/>
    <property type="match status" value="1"/>
</dbReference>
<evidence type="ECO:0000256" key="6">
    <source>
        <dbReference type="ARBA" id="ARBA00022679"/>
    </source>
</evidence>
<organism evidence="15 16">
    <name type="scientific">Dillenia turbinata</name>
    <dbReference type="NCBI Taxonomy" id="194707"/>
    <lineage>
        <taxon>Eukaryota</taxon>
        <taxon>Viridiplantae</taxon>
        <taxon>Streptophyta</taxon>
        <taxon>Embryophyta</taxon>
        <taxon>Tracheophyta</taxon>
        <taxon>Spermatophyta</taxon>
        <taxon>Magnoliopsida</taxon>
        <taxon>eudicotyledons</taxon>
        <taxon>Gunneridae</taxon>
        <taxon>Pentapetalae</taxon>
        <taxon>Dilleniales</taxon>
        <taxon>Dilleniaceae</taxon>
        <taxon>Dillenia</taxon>
    </lineage>
</organism>
<keyword evidence="8" id="KW-0418">Kinase</keyword>
<accession>A0AAN8ZHI3</accession>
<evidence type="ECO:0000256" key="1">
    <source>
        <dbReference type="ARBA" id="ARBA00000900"/>
    </source>
</evidence>
<evidence type="ECO:0000256" key="3">
    <source>
        <dbReference type="ARBA" id="ARBA00004906"/>
    </source>
</evidence>
<dbReference type="SMART" id="SM00220">
    <property type="entry name" value="S_TKc"/>
    <property type="match status" value="1"/>
</dbReference>
<dbReference type="PANTHER" id="PTHR45647">
    <property type="entry name" value="OS02G0152300 PROTEIN"/>
    <property type="match status" value="1"/>
</dbReference>
<dbReference type="EC" id="2.3.2.27" evidence="4"/>
<comment type="caution">
    <text evidence="15">The sequence shown here is derived from an EMBL/GenBank/DDBJ whole genome shotgun (WGS) entry which is preliminary data.</text>
</comment>
<dbReference type="InterPro" id="IPR017441">
    <property type="entry name" value="Protein_kinase_ATP_BS"/>
</dbReference>
<sequence>MYVQDRRADYESVFYPFKKLCKTRKVETLLLEDNNPATSLVKYASECDVKSLVLGSKSSNCILRKLRGPGVPLTVLKYAPDTCDVYVVSRHRTITKLAKSTSCKEVRNPSENKLAVGARSPNDLEARVEEMLSGPQRPELGYLNSHISTSVSSLESDYRNVGVLNLQTETVSQCGSIASTDTEQADVQAEVEKLRLELRNMVAMYSRACEDLVHVHSKVRSLSAECFEEARRVNAVVEREEIMRKIAAEEKAKHLEAVKELEMAKNNFAKEAYERQIAEQSALKESLEKQKIVDALFSGDKRYRKYSWEEIEVATDGFSEARMIGEGAYGKVYKCSLDHIPVAVKVIHHDGSDKREEYLREVEVLSHLHHPHILILLGACPESGCLVYEYMENGSLEDYIFRRTGKPVLPWFVRFRIVYEVACGLAFLHGSKPEPIIHRDLKPGNILLGRNFVSKIGDVGMAKVIKDIVPDNITEYRDSILAGTLSYMDPEYQRTGTVRPKSDLYAFGIITLQLLAARHPNGLIPLVEDAIAMGSLASILDDSVTDWPLAETEELAKIALKCSRLRCRDRPDLDTELLPVLKKLADIADSSRKIGNHSIYAPSHYFCPILQEVMDNPHIAADGFTYEHMAIKAWLEKHKISPVTKLRFQHTMLTPNHTLRSAIQEWRSHIKLL</sequence>
<name>A0AAN8ZHI3_9MAGN</name>
<reference evidence="15 16" key="1">
    <citation type="submission" date="2023-12" db="EMBL/GenBank/DDBJ databases">
        <title>A high-quality genome assembly for Dillenia turbinata (Dilleniales).</title>
        <authorList>
            <person name="Chanderbali A."/>
        </authorList>
    </citation>
    <scope>NUCLEOTIDE SEQUENCE [LARGE SCALE GENOMIC DNA]</scope>
    <source>
        <strain evidence="15">LSX21</strain>
        <tissue evidence="15">Leaf</tissue>
    </source>
</reference>
<dbReference type="Pfam" id="PF07714">
    <property type="entry name" value="PK_Tyr_Ser-Thr"/>
    <property type="match status" value="1"/>
</dbReference>
<keyword evidence="10 11" id="KW-0067">ATP-binding</keyword>
<comment type="catalytic activity">
    <reaction evidence="1">
        <text>S-ubiquitinyl-[E2 ubiquitin-conjugating enzyme]-L-cysteine + [acceptor protein]-L-lysine = [E2 ubiquitin-conjugating enzyme]-L-cysteine + N(6)-ubiquitinyl-[acceptor protein]-L-lysine.</text>
        <dbReference type="EC" id="2.3.2.27"/>
    </reaction>
</comment>
<dbReference type="Gene3D" id="3.30.200.20">
    <property type="entry name" value="Phosphorylase Kinase, domain 1"/>
    <property type="match status" value="1"/>
</dbReference>
<evidence type="ECO:0000313" key="16">
    <source>
        <dbReference type="Proteomes" id="UP001370490"/>
    </source>
</evidence>
<evidence type="ECO:0000259" key="13">
    <source>
        <dbReference type="PROSITE" id="PS50011"/>
    </source>
</evidence>
<evidence type="ECO:0000256" key="5">
    <source>
        <dbReference type="ARBA" id="ARBA00022527"/>
    </source>
</evidence>
<dbReference type="SMART" id="SM00504">
    <property type="entry name" value="Ubox"/>
    <property type="match status" value="1"/>
</dbReference>
<feature type="coiled-coil region" evidence="12">
    <location>
        <begin position="247"/>
        <end position="290"/>
    </location>
</feature>
<dbReference type="CDD" id="cd16655">
    <property type="entry name" value="RING-Ubox_WDSUB1-like"/>
    <property type="match status" value="1"/>
</dbReference>
<keyword evidence="16" id="KW-1185">Reference proteome</keyword>
<dbReference type="PROSITE" id="PS00107">
    <property type="entry name" value="PROTEIN_KINASE_ATP"/>
    <property type="match status" value="1"/>
</dbReference>
<dbReference type="InterPro" id="IPR000719">
    <property type="entry name" value="Prot_kinase_dom"/>
</dbReference>
<evidence type="ECO:0000256" key="12">
    <source>
        <dbReference type="SAM" id="Coils"/>
    </source>
</evidence>
<keyword evidence="6" id="KW-0808">Transferase</keyword>
<dbReference type="SUPFAM" id="SSF56112">
    <property type="entry name" value="Protein kinase-like (PK-like)"/>
    <property type="match status" value="1"/>
</dbReference>
<evidence type="ECO:0000256" key="9">
    <source>
        <dbReference type="ARBA" id="ARBA00022786"/>
    </source>
</evidence>
<dbReference type="PANTHER" id="PTHR45647:SF65">
    <property type="entry name" value="U-BOX DOMAIN-CONTAINING PROTEIN KINASE FAMILY PROTEIN"/>
    <property type="match status" value="1"/>
</dbReference>
<dbReference type="Gene3D" id="1.10.510.10">
    <property type="entry name" value="Transferase(Phosphotransferase) domain 1"/>
    <property type="match status" value="1"/>
</dbReference>
<dbReference type="InterPro" id="IPR003613">
    <property type="entry name" value="Ubox_domain"/>
</dbReference>
<dbReference type="InterPro" id="IPR051348">
    <property type="entry name" value="U-box_ubiquitin_ligases"/>
</dbReference>
<keyword evidence="5" id="KW-0723">Serine/threonine-protein kinase</keyword>
<dbReference type="AlphaFoldDB" id="A0AAN8ZHI3"/>
<dbReference type="GO" id="GO:0016567">
    <property type="term" value="P:protein ubiquitination"/>
    <property type="evidence" value="ECO:0007669"/>
    <property type="project" value="InterPro"/>
</dbReference>
<dbReference type="InterPro" id="IPR011009">
    <property type="entry name" value="Kinase-like_dom_sf"/>
</dbReference>
<dbReference type="EMBL" id="JBAMMX010000004">
    <property type="protein sequence ID" value="KAK6941354.1"/>
    <property type="molecule type" value="Genomic_DNA"/>
</dbReference>
<proteinExistence type="predicted"/>
<feature type="binding site" evidence="11">
    <location>
        <position position="345"/>
    </location>
    <ligand>
        <name>ATP</name>
        <dbReference type="ChEBI" id="CHEBI:30616"/>
    </ligand>
</feature>
<evidence type="ECO:0000313" key="15">
    <source>
        <dbReference type="EMBL" id="KAK6941354.1"/>
    </source>
</evidence>
<evidence type="ECO:0000256" key="10">
    <source>
        <dbReference type="ARBA" id="ARBA00022840"/>
    </source>
</evidence>
<keyword evidence="9" id="KW-0833">Ubl conjugation pathway</keyword>
<dbReference type="GO" id="GO:0061630">
    <property type="term" value="F:ubiquitin protein ligase activity"/>
    <property type="evidence" value="ECO:0007669"/>
    <property type="project" value="UniProtKB-EC"/>
</dbReference>
<feature type="domain" description="Protein kinase" evidence="13">
    <location>
        <begin position="318"/>
        <end position="581"/>
    </location>
</feature>
<dbReference type="Proteomes" id="UP001370490">
    <property type="component" value="Unassembled WGS sequence"/>
</dbReference>
<feature type="domain" description="U-box" evidence="14">
    <location>
        <begin position="600"/>
        <end position="673"/>
    </location>
</feature>
<dbReference type="GO" id="GO:0004674">
    <property type="term" value="F:protein serine/threonine kinase activity"/>
    <property type="evidence" value="ECO:0007669"/>
    <property type="project" value="UniProtKB-KW"/>
</dbReference>
<keyword evidence="7 11" id="KW-0547">Nucleotide-binding</keyword>
<dbReference type="InterPro" id="IPR008271">
    <property type="entry name" value="Ser/Thr_kinase_AS"/>
</dbReference>
<evidence type="ECO:0000256" key="8">
    <source>
        <dbReference type="ARBA" id="ARBA00022777"/>
    </source>
</evidence>
<dbReference type="PROSITE" id="PS50011">
    <property type="entry name" value="PROTEIN_KINASE_DOM"/>
    <property type="match status" value="1"/>
</dbReference>
<dbReference type="InterPro" id="IPR001245">
    <property type="entry name" value="Ser-Thr/Tyr_kinase_cat_dom"/>
</dbReference>
<dbReference type="InterPro" id="IPR013083">
    <property type="entry name" value="Znf_RING/FYVE/PHD"/>
</dbReference>
<dbReference type="Gene3D" id="3.30.40.10">
    <property type="entry name" value="Zinc/RING finger domain, C3HC4 (zinc finger)"/>
    <property type="match status" value="1"/>
</dbReference>